<keyword evidence="3" id="KW-1185">Reference proteome</keyword>
<evidence type="ECO:0000256" key="1">
    <source>
        <dbReference type="SAM" id="MobiDB-lite"/>
    </source>
</evidence>
<accession>A0A0P0XF37</accession>
<gene>
    <name evidence="2" type="ordered locus">Os08g0371800</name>
    <name evidence="2" type="ORF">OSNPB_080371800</name>
</gene>
<dbReference type="Proteomes" id="UP000059680">
    <property type="component" value="Chromosome 8"/>
</dbReference>
<sequence length="87" mass="9743">MPDIERGAGRGGRRRAAGQEARSGRPYHRSIFTRTADSSSIISPPLTPSHRRVPTPSDKAEGRRRNLWCGSSVHEYEARHDIAQHRA</sequence>
<feature type="region of interest" description="Disordered" evidence="1">
    <location>
        <begin position="1"/>
        <end position="65"/>
    </location>
</feature>
<proteinExistence type="predicted"/>
<dbReference type="InParanoid" id="A0A0P0XF37"/>
<reference evidence="3" key="1">
    <citation type="journal article" date="2005" name="Nature">
        <title>The map-based sequence of the rice genome.</title>
        <authorList>
            <consortium name="International rice genome sequencing project (IRGSP)"/>
            <person name="Matsumoto T."/>
            <person name="Wu J."/>
            <person name="Kanamori H."/>
            <person name="Katayose Y."/>
            <person name="Fujisawa M."/>
            <person name="Namiki N."/>
            <person name="Mizuno H."/>
            <person name="Yamamoto K."/>
            <person name="Antonio B.A."/>
            <person name="Baba T."/>
            <person name="Sakata K."/>
            <person name="Nagamura Y."/>
            <person name="Aoki H."/>
            <person name="Arikawa K."/>
            <person name="Arita K."/>
            <person name="Bito T."/>
            <person name="Chiden Y."/>
            <person name="Fujitsuka N."/>
            <person name="Fukunaka R."/>
            <person name="Hamada M."/>
            <person name="Harada C."/>
            <person name="Hayashi A."/>
            <person name="Hijishita S."/>
            <person name="Honda M."/>
            <person name="Hosokawa S."/>
            <person name="Ichikawa Y."/>
            <person name="Idonuma A."/>
            <person name="Iijima M."/>
            <person name="Ikeda M."/>
            <person name="Ikeno M."/>
            <person name="Ito K."/>
            <person name="Ito S."/>
            <person name="Ito T."/>
            <person name="Ito Y."/>
            <person name="Ito Y."/>
            <person name="Iwabuchi A."/>
            <person name="Kamiya K."/>
            <person name="Karasawa W."/>
            <person name="Kurita K."/>
            <person name="Katagiri S."/>
            <person name="Kikuta A."/>
            <person name="Kobayashi H."/>
            <person name="Kobayashi N."/>
            <person name="Machita K."/>
            <person name="Maehara T."/>
            <person name="Masukawa M."/>
            <person name="Mizubayashi T."/>
            <person name="Mukai Y."/>
            <person name="Nagasaki H."/>
            <person name="Nagata Y."/>
            <person name="Naito S."/>
            <person name="Nakashima M."/>
            <person name="Nakama Y."/>
            <person name="Nakamichi Y."/>
            <person name="Nakamura M."/>
            <person name="Meguro A."/>
            <person name="Negishi M."/>
            <person name="Ohta I."/>
            <person name="Ohta T."/>
            <person name="Okamoto M."/>
            <person name="Ono N."/>
            <person name="Saji S."/>
            <person name="Sakaguchi M."/>
            <person name="Sakai K."/>
            <person name="Shibata M."/>
            <person name="Shimokawa T."/>
            <person name="Song J."/>
            <person name="Takazaki Y."/>
            <person name="Terasawa K."/>
            <person name="Tsugane M."/>
            <person name="Tsuji K."/>
            <person name="Ueda S."/>
            <person name="Waki K."/>
            <person name="Yamagata H."/>
            <person name="Yamamoto M."/>
            <person name="Yamamoto S."/>
            <person name="Yamane H."/>
            <person name="Yoshiki S."/>
            <person name="Yoshihara R."/>
            <person name="Yukawa K."/>
            <person name="Zhong H."/>
            <person name="Yano M."/>
            <person name="Yuan Q."/>
            <person name="Ouyang S."/>
            <person name="Liu J."/>
            <person name="Jones K.M."/>
            <person name="Gansberger K."/>
            <person name="Moffat K."/>
            <person name="Hill J."/>
            <person name="Bera J."/>
            <person name="Fadrosh D."/>
            <person name="Jin S."/>
            <person name="Johri S."/>
            <person name="Kim M."/>
            <person name="Overton L."/>
            <person name="Reardon M."/>
            <person name="Tsitrin T."/>
            <person name="Vuong H."/>
            <person name="Weaver B."/>
            <person name="Ciecko A."/>
            <person name="Tallon L."/>
            <person name="Jackson J."/>
            <person name="Pai G."/>
            <person name="Aken S.V."/>
            <person name="Utterback T."/>
            <person name="Reidmuller S."/>
            <person name="Feldblyum T."/>
            <person name="Hsiao J."/>
            <person name="Zismann V."/>
            <person name="Iobst S."/>
            <person name="de Vazeille A.R."/>
            <person name="Buell C.R."/>
            <person name="Ying K."/>
            <person name="Li Y."/>
            <person name="Lu T."/>
            <person name="Huang Y."/>
            <person name="Zhao Q."/>
            <person name="Feng Q."/>
            <person name="Zhang L."/>
            <person name="Zhu J."/>
            <person name="Weng Q."/>
            <person name="Mu J."/>
            <person name="Lu Y."/>
            <person name="Fan D."/>
            <person name="Liu Y."/>
            <person name="Guan J."/>
            <person name="Zhang Y."/>
            <person name="Yu S."/>
            <person name="Liu X."/>
            <person name="Zhang Y."/>
            <person name="Hong G."/>
            <person name="Han B."/>
            <person name="Choisne N."/>
            <person name="Demange N."/>
            <person name="Orjeda G."/>
            <person name="Samain S."/>
            <person name="Cattolico L."/>
            <person name="Pelletier E."/>
            <person name="Couloux A."/>
            <person name="Segurens B."/>
            <person name="Wincker P."/>
            <person name="D'Hont A."/>
            <person name="Scarpelli C."/>
            <person name="Weissenbach J."/>
            <person name="Salanoubat M."/>
            <person name="Quetier F."/>
            <person name="Yu Y."/>
            <person name="Kim H.R."/>
            <person name="Rambo T."/>
            <person name="Currie J."/>
            <person name="Collura K."/>
            <person name="Luo M."/>
            <person name="Yang T."/>
            <person name="Ammiraju J.S.S."/>
            <person name="Engler F."/>
            <person name="Soderlund C."/>
            <person name="Wing R.A."/>
            <person name="Palmer L.E."/>
            <person name="de la Bastide M."/>
            <person name="Spiegel L."/>
            <person name="Nascimento L."/>
            <person name="Zutavern T."/>
            <person name="O'Shaughnessy A."/>
            <person name="Dike S."/>
            <person name="Dedhia N."/>
            <person name="Preston R."/>
            <person name="Balija V."/>
            <person name="McCombie W.R."/>
            <person name="Chow T."/>
            <person name="Chen H."/>
            <person name="Chung M."/>
            <person name="Chen C."/>
            <person name="Shaw J."/>
            <person name="Wu H."/>
            <person name="Hsiao K."/>
            <person name="Chao Y."/>
            <person name="Chu M."/>
            <person name="Cheng C."/>
            <person name="Hour A."/>
            <person name="Lee P."/>
            <person name="Lin S."/>
            <person name="Lin Y."/>
            <person name="Liou J."/>
            <person name="Liu S."/>
            <person name="Hsing Y."/>
            <person name="Raghuvanshi S."/>
            <person name="Mohanty A."/>
            <person name="Bharti A.K."/>
            <person name="Gaur A."/>
            <person name="Gupta V."/>
            <person name="Kumar D."/>
            <person name="Ravi V."/>
            <person name="Vij S."/>
            <person name="Kapur A."/>
            <person name="Khurana P."/>
            <person name="Khurana P."/>
            <person name="Khurana J.P."/>
            <person name="Tyagi A.K."/>
            <person name="Gaikwad K."/>
            <person name="Singh A."/>
            <person name="Dalal V."/>
            <person name="Srivastava S."/>
            <person name="Dixit A."/>
            <person name="Pal A.K."/>
            <person name="Ghazi I.A."/>
            <person name="Yadav M."/>
            <person name="Pandit A."/>
            <person name="Bhargava A."/>
            <person name="Sureshbabu K."/>
            <person name="Batra K."/>
            <person name="Sharma T.R."/>
            <person name="Mohapatra T."/>
            <person name="Singh N.K."/>
            <person name="Messing J."/>
            <person name="Nelson A.B."/>
            <person name="Fuks G."/>
            <person name="Kavchok S."/>
            <person name="Keizer G."/>
            <person name="Linton E."/>
            <person name="Llaca V."/>
            <person name="Song R."/>
            <person name="Tanyolac B."/>
            <person name="Young S."/>
            <person name="Ho-Il K."/>
            <person name="Hahn J.H."/>
            <person name="Sangsakoo G."/>
            <person name="Vanavichit A."/>
            <person name="de Mattos Luiz.A.T."/>
            <person name="Zimmer P.D."/>
            <person name="Malone G."/>
            <person name="Dellagostin O."/>
            <person name="de Oliveira A.C."/>
            <person name="Bevan M."/>
            <person name="Bancroft I."/>
            <person name="Minx P."/>
            <person name="Cordum H."/>
            <person name="Wilson R."/>
            <person name="Cheng Z."/>
            <person name="Jin W."/>
            <person name="Jiang J."/>
            <person name="Leong S.A."/>
            <person name="Iwama H."/>
            <person name="Gojobori T."/>
            <person name="Itoh T."/>
            <person name="Niimura Y."/>
            <person name="Fujii Y."/>
            <person name="Habara T."/>
            <person name="Sakai H."/>
            <person name="Sato Y."/>
            <person name="Wilson G."/>
            <person name="Kumar K."/>
            <person name="McCouch S."/>
            <person name="Juretic N."/>
            <person name="Hoen D."/>
            <person name="Wright S."/>
            <person name="Bruskiewich R."/>
            <person name="Bureau T."/>
            <person name="Miyao A."/>
            <person name="Hirochika H."/>
            <person name="Nishikawa T."/>
            <person name="Kadowaki K."/>
            <person name="Sugiura M."/>
            <person name="Burr B."/>
            <person name="Sasaki T."/>
        </authorList>
    </citation>
    <scope>NUCLEOTIDE SEQUENCE [LARGE SCALE GENOMIC DNA]</scope>
    <source>
        <strain evidence="3">cv. Nipponbare</strain>
    </source>
</reference>
<reference evidence="2 3" key="2">
    <citation type="journal article" date="2013" name="Plant Cell Physiol.">
        <title>Rice Annotation Project Database (RAP-DB): an integrative and interactive database for rice genomics.</title>
        <authorList>
            <person name="Sakai H."/>
            <person name="Lee S.S."/>
            <person name="Tanaka T."/>
            <person name="Numa H."/>
            <person name="Kim J."/>
            <person name="Kawahara Y."/>
            <person name="Wakimoto H."/>
            <person name="Yang C.C."/>
            <person name="Iwamoto M."/>
            <person name="Abe T."/>
            <person name="Yamada Y."/>
            <person name="Muto A."/>
            <person name="Inokuchi H."/>
            <person name="Ikemura T."/>
            <person name="Matsumoto T."/>
            <person name="Sasaki T."/>
            <person name="Itoh T."/>
        </authorList>
    </citation>
    <scope>NUCLEOTIDE SEQUENCE [LARGE SCALE GENOMIC DNA]</scope>
    <source>
        <strain evidence="3">cv. Nipponbare</strain>
    </source>
</reference>
<name>A0A0P0XF37_ORYSJ</name>
<protein>
    <submittedName>
        <fullName evidence="2">Os08g0371800 protein</fullName>
    </submittedName>
</protein>
<evidence type="ECO:0000313" key="3">
    <source>
        <dbReference type="Proteomes" id="UP000059680"/>
    </source>
</evidence>
<evidence type="ECO:0000313" key="2">
    <source>
        <dbReference type="EMBL" id="BAT05167.1"/>
    </source>
</evidence>
<organism evidence="2 3">
    <name type="scientific">Oryza sativa subsp. japonica</name>
    <name type="common">Rice</name>
    <dbReference type="NCBI Taxonomy" id="39947"/>
    <lineage>
        <taxon>Eukaryota</taxon>
        <taxon>Viridiplantae</taxon>
        <taxon>Streptophyta</taxon>
        <taxon>Embryophyta</taxon>
        <taxon>Tracheophyta</taxon>
        <taxon>Spermatophyta</taxon>
        <taxon>Magnoliopsida</taxon>
        <taxon>Liliopsida</taxon>
        <taxon>Poales</taxon>
        <taxon>Poaceae</taxon>
        <taxon>BOP clade</taxon>
        <taxon>Oryzoideae</taxon>
        <taxon>Oryzeae</taxon>
        <taxon>Oryzinae</taxon>
        <taxon>Oryza</taxon>
        <taxon>Oryza sativa</taxon>
    </lineage>
</organism>
<dbReference type="EMBL" id="AP014964">
    <property type="protein sequence ID" value="BAT05167.1"/>
    <property type="molecule type" value="Genomic_DNA"/>
</dbReference>
<dbReference type="PaxDb" id="39947-A0A0P0XF37"/>
<reference evidence="2 3" key="3">
    <citation type="journal article" date="2013" name="Rice">
        <title>Improvement of the Oryza sativa Nipponbare reference genome using next generation sequence and optical map data.</title>
        <authorList>
            <person name="Kawahara Y."/>
            <person name="de la Bastide M."/>
            <person name="Hamilton J.P."/>
            <person name="Kanamori H."/>
            <person name="McCombie W.R."/>
            <person name="Ouyang S."/>
            <person name="Schwartz D.C."/>
            <person name="Tanaka T."/>
            <person name="Wu J."/>
            <person name="Zhou S."/>
            <person name="Childs K.L."/>
            <person name="Davidson R.M."/>
            <person name="Lin H."/>
            <person name="Quesada-Ocampo L."/>
            <person name="Vaillancourt B."/>
            <person name="Sakai H."/>
            <person name="Lee S.S."/>
            <person name="Kim J."/>
            <person name="Numa H."/>
            <person name="Itoh T."/>
            <person name="Buell C.R."/>
            <person name="Matsumoto T."/>
        </authorList>
    </citation>
    <scope>NUCLEOTIDE SEQUENCE [LARGE SCALE GENOMIC DNA]</scope>
    <source>
        <strain evidence="3">cv. Nipponbare</strain>
    </source>
</reference>
<dbReference type="AlphaFoldDB" id="A0A0P0XF37"/>